<name>A5FXG7_ACICJ</name>
<dbReference type="Proteomes" id="UP000000245">
    <property type="component" value="Chromosome"/>
</dbReference>
<accession>A5FXG7</accession>
<protein>
    <submittedName>
        <fullName evidence="1">Uncharacterized protein</fullName>
    </submittedName>
</protein>
<sequence>MPDCEYLCRQRTLPHREAAEQSRRPNMRARPRSGWRIIAGLLLAAPLAAPGLAAAQTTTPHRGAPSGDVYPRAAAWCSNFRLGALSAKTRMDAANLQRLRAAQEELAPGFTAGGARTGLDLLAGYQEQLERRHPDIGLASTYLAMVSTVPVTTDALRRVNALLCVSTTRATAAQIAATAEAARLDLAR</sequence>
<reference evidence="1 2" key="1">
    <citation type="submission" date="2007-05" db="EMBL/GenBank/DDBJ databases">
        <title>Complete sequence of chromosome of Acidiphilium cryptum JF-5.</title>
        <authorList>
            <consortium name="US DOE Joint Genome Institute"/>
            <person name="Copeland A."/>
            <person name="Lucas S."/>
            <person name="Lapidus A."/>
            <person name="Barry K."/>
            <person name="Detter J.C."/>
            <person name="Glavina del Rio T."/>
            <person name="Hammon N."/>
            <person name="Israni S."/>
            <person name="Dalin E."/>
            <person name="Tice H."/>
            <person name="Pitluck S."/>
            <person name="Sims D."/>
            <person name="Brettin T."/>
            <person name="Bruce D."/>
            <person name="Han C."/>
            <person name="Schmutz J."/>
            <person name="Larimer F."/>
            <person name="Land M."/>
            <person name="Hauser L."/>
            <person name="Kyrpides N."/>
            <person name="Kim E."/>
            <person name="Magnuson T."/>
            <person name="Richardson P."/>
        </authorList>
    </citation>
    <scope>NUCLEOTIDE SEQUENCE [LARGE SCALE GENOMIC DNA]</scope>
    <source>
        <strain evidence="1 2">JF-5</strain>
    </source>
</reference>
<dbReference type="EMBL" id="CP000697">
    <property type="protein sequence ID" value="ABQ30299.1"/>
    <property type="molecule type" value="Genomic_DNA"/>
</dbReference>
<organism evidence="1 2">
    <name type="scientific">Acidiphilium cryptum (strain JF-5)</name>
    <dbReference type="NCBI Taxonomy" id="349163"/>
    <lineage>
        <taxon>Bacteria</taxon>
        <taxon>Pseudomonadati</taxon>
        <taxon>Pseudomonadota</taxon>
        <taxon>Alphaproteobacteria</taxon>
        <taxon>Acetobacterales</taxon>
        <taxon>Acidocellaceae</taxon>
        <taxon>Acidiphilium</taxon>
    </lineage>
</organism>
<dbReference type="KEGG" id="acr:Acry_1084"/>
<dbReference type="HOGENOM" id="CLU_1631786_0_0_5"/>
<evidence type="ECO:0000313" key="2">
    <source>
        <dbReference type="Proteomes" id="UP000000245"/>
    </source>
</evidence>
<keyword evidence="2" id="KW-1185">Reference proteome</keyword>
<proteinExistence type="predicted"/>
<gene>
    <name evidence="1" type="ordered locus">Acry_1084</name>
</gene>
<dbReference type="STRING" id="349163.Acry_1084"/>
<evidence type="ECO:0000313" key="1">
    <source>
        <dbReference type="EMBL" id="ABQ30299.1"/>
    </source>
</evidence>
<dbReference type="AlphaFoldDB" id="A5FXG7"/>